<feature type="chain" id="PRO_5039161518" description="WG containing repeat-containing protein" evidence="2">
    <location>
        <begin position="23"/>
        <end position="465"/>
    </location>
</feature>
<dbReference type="Proteomes" id="UP000006919">
    <property type="component" value="Chromosome"/>
</dbReference>
<proteinExistence type="predicted"/>
<feature type="region of interest" description="Disordered" evidence="1">
    <location>
        <begin position="396"/>
        <end position="465"/>
    </location>
</feature>
<evidence type="ECO:0000256" key="2">
    <source>
        <dbReference type="SAM" id="SignalP"/>
    </source>
</evidence>
<evidence type="ECO:0000313" key="4">
    <source>
        <dbReference type="Proteomes" id="UP000006919"/>
    </source>
</evidence>
<dbReference type="AlphaFoldDB" id="E6UEQ1"/>
<dbReference type="KEGG" id="ral:Rumal_1305"/>
<sequence precursor="true">MNKLFRSAIAAAASALIFTGCTFPGSTKNSGSDDMSNTYNFNITENNDTEQIYSWLIKPSIQADNIISFDASRIDPDTADNRTYLNYSVVRYNSKYGLIDYAGNYVVKPAYDDYYICPCGEIVLVNIIDERNNEYEYCTLDKDKKVTSYPAHTDYTTPVYYLDIKSQKVFEGKLGSKNVTEYTGKKAVAVTEANVEMDDYGNPEVSVPEDALCGLAKNGELLTEMIYTASYAPLYKGAGSTLIAFRNEEDKWGYLDADGNTVIDFICDGDPNAYNGMMTDDPNVVHPYLFCDDYVPVYKDGYYSYYDFSGEQVVRAGEFSQARPINNGRAWVKQNDFWGVIQVGDIIEEERPKDDSSSQLTTTTSGTVYWTTTEASTSQAGSTDWADIVTDANGNPVTSDTTWSDPSVIDTGIPDNTDPGIIDTDISDQGGNVDPYDPNTPDPGIQDPVVTPAPDYTDPNIEAPY</sequence>
<keyword evidence="2" id="KW-0732">Signal</keyword>
<dbReference type="PROSITE" id="PS51257">
    <property type="entry name" value="PROKAR_LIPOPROTEIN"/>
    <property type="match status" value="1"/>
</dbReference>
<reference evidence="3 4" key="1">
    <citation type="journal article" date="2011" name="J. Bacteriol.">
        <title>Complete genome of the cellulolytic ruminal bacterium Ruminococcus albus 7.</title>
        <authorList>
            <person name="Suen G."/>
            <person name="Stevenson D.M."/>
            <person name="Bruce D.C."/>
            <person name="Chertkov O."/>
            <person name="Copeland A."/>
            <person name="Cheng J.F."/>
            <person name="Detter C."/>
            <person name="Detter J.C."/>
            <person name="Goodwin L.A."/>
            <person name="Han C.S."/>
            <person name="Hauser L.J."/>
            <person name="Ivanova N.N."/>
            <person name="Kyrpides N.C."/>
            <person name="Land M.L."/>
            <person name="Lapidus A."/>
            <person name="Lucas S."/>
            <person name="Ovchinnikova G."/>
            <person name="Pitluck S."/>
            <person name="Tapia R."/>
            <person name="Woyke T."/>
            <person name="Boyum J."/>
            <person name="Mead D."/>
            <person name="Weimer P.J."/>
        </authorList>
    </citation>
    <scope>NUCLEOTIDE SEQUENCE [LARGE SCALE GENOMIC DNA]</scope>
    <source>
        <strain evidence="4">ATCC 27210 / DSM 20455 / JCM 14654 / NCDO 2250 / 7</strain>
    </source>
</reference>
<dbReference type="Pfam" id="PF14903">
    <property type="entry name" value="WG_beta_rep"/>
    <property type="match status" value="3"/>
</dbReference>
<feature type="compositionally biased region" description="Polar residues" evidence="1">
    <location>
        <begin position="396"/>
        <end position="405"/>
    </location>
</feature>
<accession>E6UEQ1</accession>
<evidence type="ECO:0000256" key="1">
    <source>
        <dbReference type="SAM" id="MobiDB-lite"/>
    </source>
</evidence>
<dbReference type="OrthoDB" id="1652041at2"/>
<organism evidence="3 4">
    <name type="scientific">Ruminococcus albus (strain ATCC 27210 / DSM 20455 / JCM 14654 / NCDO 2250 / 7)</name>
    <dbReference type="NCBI Taxonomy" id="697329"/>
    <lineage>
        <taxon>Bacteria</taxon>
        <taxon>Bacillati</taxon>
        <taxon>Bacillota</taxon>
        <taxon>Clostridia</taxon>
        <taxon>Eubacteriales</taxon>
        <taxon>Oscillospiraceae</taxon>
        <taxon>Ruminococcus</taxon>
    </lineage>
</organism>
<protein>
    <recommendedName>
        <fullName evidence="5">WG containing repeat-containing protein</fullName>
    </recommendedName>
</protein>
<dbReference type="RefSeq" id="WP_013497990.1">
    <property type="nucleotide sequence ID" value="NC_014833.1"/>
</dbReference>
<dbReference type="eggNOG" id="ENOG502ZDQX">
    <property type="taxonomic scope" value="Bacteria"/>
</dbReference>
<evidence type="ECO:0000313" key="3">
    <source>
        <dbReference type="EMBL" id="ADU21820.1"/>
    </source>
</evidence>
<evidence type="ECO:0008006" key="5">
    <source>
        <dbReference type="Google" id="ProtNLM"/>
    </source>
</evidence>
<name>E6UEQ1_RUMA7</name>
<dbReference type="InterPro" id="IPR032774">
    <property type="entry name" value="WG_beta_rep"/>
</dbReference>
<dbReference type="HOGENOM" id="CLU_628346_0_0_9"/>
<dbReference type="EMBL" id="CP002403">
    <property type="protein sequence ID" value="ADU21820.1"/>
    <property type="molecule type" value="Genomic_DNA"/>
</dbReference>
<gene>
    <name evidence="3" type="ordered locus">Rumal_1305</name>
</gene>
<feature type="signal peptide" evidence="2">
    <location>
        <begin position="1"/>
        <end position="22"/>
    </location>
</feature>